<proteinExistence type="predicted"/>
<dbReference type="SMART" id="SM00220">
    <property type="entry name" value="S_TKc"/>
    <property type="match status" value="1"/>
</dbReference>
<dbReference type="InterPro" id="IPR011009">
    <property type="entry name" value="Kinase-like_dom_sf"/>
</dbReference>
<dbReference type="Gene3D" id="1.10.510.10">
    <property type="entry name" value="Transferase(Phosphotransferase) domain 1"/>
    <property type="match status" value="1"/>
</dbReference>
<keyword evidence="3" id="KW-1185">Reference proteome</keyword>
<accession>A0A545UW73</accession>
<organism evidence="2 3">
    <name type="scientific">Cordyceps javanica</name>
    <dbReference type="NCBI Taxonomy" id="43265"/>
    <lineage>
        <taxon>Eukaryota</taxon>
        <taxon>Fungi</taxon>
        <taxon>Dikarya</taxon>
        <taxon>Ascomycota</taxon>
        <taxon>Pezizomycotina</taxon>
        <taxon>Sordariomycetes</taxon>
        <taxon>Hypocreomycetidae</taxon>
        <taxon>Hypocreales</taxon>
        <taxon>Cordycipitaceae</taxon>
        <taxon>Cordyceps</taxon>
    </lineage>
</organism>
<reference evidence="2 3" key="1">
    <citation type="journal article" date="2019" name="Appl. Microbiol. Biotechnol.">
        <title>Genome sequence of Isaria javanica and comparative genome analysis insights into family S53 peptidase evolution in fungal entomopathogens.</title>
        <authorList>
            <person name="Lin R."/>
            <person name="Zhang X."/>
            <person name="Xin B."/>
            <person name="Zou M."/>
            <person name="Gao Y."/>
            <person name="Qin F."/>
            <person name="Hu Q."/>
            <person name="Xie B."/>
            <person name="Cheng X."/>
        </authorList>
    </citation>
    <scope>NUCLEOTIDE SEQUENCE [LARGE SCALE GENOMIC DNA]</scope>
    <source>
        <strain evidence="2 3">IJ1G</strain>
    </source>
</reference>
<gene>
    <name evidence="2" type="ORF">IF1G_07455</name>
</gene>
<dbReference type="OrthoDB" id="4062651at2759"/>
<dbReference type="GO" id="GO:0044773">
    <property type="term" value="P:mitotic DNA damage checkpoint signaling"/>
    <property type="evidence" value="ECO:0007669"/>
    <property type="project" value="TreeGrafter"/>
</dbReference>
<dbReference type="STRING" id="43265.A0A545UW73"/>
<dbReference type="AlphaFoldDB" id="A0A545UW73"/>
<dbReference type="InterPro" id="IPR000719">
    <property type="entry name" value="Prot_kinase_dom"/>
</dbReference>
<dbReference type="SUPFAM" id="SSF56112">
    <property type="entry name" value="Protein kinase-like (PK-like)"/>
    <property type="match status" value="1"/>
</dbReference>
<dbReference type="GO" id="GO:0004674">
    <property type="term" value="F:protein serine/threonine kinase activity"/>
    <property type="evidence" value="ECO:0007669"/>
    <property type="project" value="TreeGrafter"/>
</dbReference>
<dbReference type="PANTHER" id="PTHR44167">
    <property type="entry name" value="OVARIAN-SPECIFIC SERINE/THREONINE-PROTEIN KINASE LOK-RELATED"/>
    <property type="match status" value="1"/>
</dbReference>
<evidence type="ECO:0000313" key="3">
    <source>
        <dbReference type="Proteomes" id="UP000315783"/>
    </source>
</evidence>
<protein>
    <submittedName>
        <fullName evidence="2">Protein kinase-like domain</fullName>
    </submittedName>
</protein>
<comment type="caution">
    <text evidence="2">The sequence shown here is derived from an EMBL/GenBank/DDBJ whole genome shotgun (WGS) entry which is preliminary data.</text>
</comment>
<evidence type="ECO:0000313" key="2">
    <source>
        <dbReference type="EMBL" id="TQV93723.1"/>
    </source>
</evidence>
<sequence>MSDRFLWFSLVPKNVKARTVLDYHRCTEPMAFYSDQRSKRNTGVIAYLGHDPSKDDVLLIDGESKGRCCFAITEAGDLMLCDVSGRVARKELATRLMVKHRGGSEIKELKIRRPGDCCVLPMSPDVEIIIALPSLEWFELRWGIDLDWETVQNARRILSMEYLIRAAQSSALVGPPLGQLEPDKAEPRTDMTPYTPNLGLPILRKQTHNYQVIRKSWSGIVHLTVDIHNGKQYTTKSVNMEECPRRSGGYKAFLEEFKHEAEMLATLDHVSSHLLPLDEPLLTATTAKPHITKLKHHQGWPLTLPVQLFLPPYESDATSLVTAHSCRGPISTENIQHLPRFLTQCLGALRYLHERDLVHRDVKLEHVLFRRNGDELTFFLSDFGLAMSESAVREDAGDICYWAPELFGGNRCGQMTDIYTFGVAILEFIGVICPDEYTCSTAEWRERLTASGCVGEPSDARPEGATVYACPRVQALRASGLLCNPALERMLDPEPENRPLADWALSNLADYYGFEVPPEFFKLSDA</sequence>
<feature type="domain" description="Protein kinase" evidence="1">
    <location>
        <begin position="207"/>
        <end position="512"/>
    </location>
</feature>
<dbReference type="EMBL" id="SPUK01000011">
    <property type="protein sequence ID" value="TQV93723.1"/>
    <property type="molecule type" value="Genomic_DNA"/>
</dbReference>
<name>A0A545UW73_9HYPO</name>
<evidence type="ECO:0000259" key="1">
    <source>
        <dbReference type="PROSITE" id="PS50011"/>
    </source>
</evidence>
<dbReference type="GO" id="GO:0005634">
    <property type="term" value="C:nucleus"/>
    <property type="evidence" value="ECO:0007669"/>
    <property type="project" value="TreeGrafter"/>
</dbReference>
<dbReference type="GO" id="GO:0005524">
    <property type="term" value="F:ATP binding"/>
    <property type="evidence" value="ECO:0007669"/>
    <property type="project" value="InterPro"/>
</dbReference>
<dbReference type="PROSITE" id="PS50011">
    <property type="entry name" value="PROTEIN_KINASE_DOM"/>
    <property type="match status" value="1"/>
</dbReference>
<keyword evidence="2" id="KW-0808">Transferase</keyword>
<dbReference type="Pfam" id="PF00069">
    <property type="entry name" value="Pkinase"/>
    <property type="match status" value="1"/>
</dbReference>
<dbReference type="Proteomes" id="UP000315783">
    <property type="component" value="Unassembled WGS sequence"/>
</dbReference>
<keyword evidence="2" id="KW-0418">Kinase</keyword>
<dbReference type="PANTHER" id="PTHR44167:SF24">
    <property type="entry name" value="SERINE_THREONINE-PROTEIN KINASE CHK2"/>
    <property type="match status" value="1"/>
</dbReference>